<dbReference type="NCBIfam" id="NF008352">
    <property type="entry name" value="PRK11139.1"/>
    <property type="match status" value="1"/>
</dbReference>
<dbReference type="PANTHER" id="PTHR30537:SF26">
    <property type="entry name" value="GLYCINE CLEAVAGE SYSTEM TRANSCRIPTIONAL ACTIVATOR"/>
    <property type="match status" value="1"/>
</dbReference>
<gene>
    <name evidence="6" type="primary">gcvA</name>
    <name evidence="6" type="ORF">V1479_02655</name>
</gene>
<comment type="caution">
    <text evidence="6">The sequence shown here is derived from an EMBL/GenBank/DDBJ whole genome shotgun (WGS) entry which is preliminary data.</text>
</comment>
<keyword evidence="7" id="KW-1185">Reference proteome</keyword>
<dbReference type="InterPro" id="IPR058163">
    <property type="entry name" value="LysR-type_TF_proteobact-type"/>
</dbReference>
<dbReference type="Gene3D" id="1.10.10.10">
    <property type="entry name" value="Winged helix-like DNA-binding domain superfamily/Winged helix DNA-binding domain"/>
    <property type="match status" value="1"/>
</dbReference>
<dbReference type="Gene3D" id="3.40.190.10">
    <property type="entry name" value="Periplasmic binding protein-like II"/>
    <property type="match status" value="2"/>
</dbReference>
<dbReference type="PRINTS" id="PR00039">
    <property type="entry name" value="HTHLYSR"/>
</dbReference>
<sequence>MYRNLPPLSAVRVFEAAARHGSFTRAADELGMTQAAVSYQIKALEERVGAPLFLRRPRQVELTETGLRLAAASTQALDVLSAAFGTMRDDVAGKLTISTVPTLATNWLAPRLGLFQLANPSIAVRLETSPRYVDFSREDVDVAIRVGTGNWPGLVAHPLLPTIFTPMLSPELAASIGGINEPADLLRLPILTPTDPWWAQWLTAAGVSPEGLKGRPQNEMGSQANEARAAIAGQGVAILTPFFFTSELASGRLIQPFDLLWEDKACFWLVYPQGRRNLPKISAFRSWILAEAAASQSD</sequence>
<dbReference type="CDD" id="cd08432">
    <property type="entry name" value="PBP2_GcdR_TrpI_HvrB_AmpR_like"/>
    <property type="match status" value="1"/>
</dbReference>
<dbReference type="InterPro" id="IPR036390">
    <property type="entry name" value="WH_DNA-bd_sf"/>
</dbReference>
<evidence type="ECO:0000313" key="7">
    <source>
        <dbReference type="Proteomes" id="UP001559025"/>
    </source>
</evidence>
<keyword evidence="3" id="KW-0238">DNA-binding</keyword>
<protein>
    <submittedName>
        <fullName evidence="6">Transcriptional regulator GcvA</fullName>
    </submittedName>
</protein>
<dbReference type="RefSeq" id="WP_368801538.1">
    <property type="nucleotide sequence ID" value="NZ_JAZHFV010000001.1"/>
</dbReference>
<dbReference type="EMBL" id="JAZHFV010000001">
    <property type="protein sequence ID" value="MEX4006186.1"/>
    <property type="molecule type" value="Genomic_DNA"/>
</dbReference>
<reference evidence="6 7" key="1">
    <citation type="submission" date="2024-01" db="EMBL/GenBank/DDBJ databases">
        <title>New evidence supports the origin of RcGTA from prophage.</title>
        <authorList>
            <person name="Xu Y."/>
            <person name="Liu B."/>
            <person name="Chen F."/>
        </authorList>
    </citation>
    <scope>NUCLEOTIDE SEQUENCE [LARGE SCALE GENOMIC DNA]</scope>
    <source>
        <strain evidence="6 7">CBW1107-2</strain>
    </source>
</reference>
<dbReference type="SUPFAM" id="SSF53850">
    <property type="entry name" value="Periplasmic binding protein-like II"/>
    <property type="match status" value="1"/>
</dbReference>
<dbReference type="Pfam" id="PF00126">
    <property type="entry name" value="HTH_1"/>
    <property type="match status" value="1"/>
</dbReference>
<keyword evidence="2" id="KW-0805">Transcription regulation</keyword>
<accession>A0ABV3WNE8</accession>
<dbReference type="Proteomes" id="UP001559025">
    <property type="component" value="Unassembled WGS sequence"/>
</dbReference>
<dbReference type="Pfam" id="PF03466">
    <property type="entry name" value="LysR_substrate"/>
    <property type="match status" value="1"/>
</dbReference>
<dbReference type="InterPro" id="IPR000847">
    <property type="entry name" value="LysR_HTH_N"/>
</dbReference>
<proteinExistence type="inferred from homology"/>
<name>A0ABV3WNE8_9HYPH</name>
<dbReference type="PROSITE" id="PS50931">
    <property type="entry name" value="HTH_LYSR"/>
    <property type="match status" value="1"/>
</dbReference>
<evidence type="ECO:0000313" key="6">
    <source>
        <dbReference type="EMBL" id="MEX4006186.1"/>
    </source>
</evidence>
<evidence type="ECO:0000256" key="2">
    <source>
        <dbReference type="ARBA" id="ARBA00023015"/>
    </source>
</evidence>
<keyword evidence="4" id="KW-0804">Transcription</keyword>
<evidence type="ECO:0000256" key="3">
    <source>
        <dbReference type="ARBA" id="ARBA00023125"/>
    </source>
</evidence>
<comment type="similarity">
    <text evidence="1">Belongs to the LysR transcriptional regulatory family.</text>
</comment>
<evidence type="ECO:0000256" key="4">
    <source>
        <dbReference type="ARBA" id="ARBA00023163"/>
    </source>
</evidence>
<evidence type="ECO:0000256" key="1">
    <source>
        <dbReference type="ARBA" id="ARBA00009437"/>
    </source>
</evidence>
<dbReference type="InterPro" id="IPR005119">
    <property type="entry name" value="LysR_subst-bd"/>
</dbReference>
<dbReference type="PANTHER" id="PTHR30537">
    <property type="entry name" value="HTH-TYPE TRANSCRIPTIONAL REGULATOR"/>
    <property type="match status" value="1"/>
</dbReference>
<feature type="domain" description="HTH lysR-type" evidence="5">
    <location>
        <begin position="6"/>
        <end position="63"/>
    </location>
</feature>
<organism evidence="6 7">
    <name type="scientific">Neoaquamicrobium sediminum</name>
    <dbReference type="NCBI Taxonomy" id="1849104"/>
    <lineage>
        <taxon>Bacteria</taxon>
        <taxon>Pseudomonadati</taxon>
        <taxon>Pseudomonadota</taxon>
        <taxon>Alphaproteobacteria</taxon>
        <taxon>Hyphomicrobiales</taxon>
        <taxon>Phyllobacteriaceae</taxon>
        <taxon>Neoaquamicrobium</taxon>
    </lineage>
</organism>
<dbReference type="SUPFAM" id="SSF46785">
    <property type="entry name" value="Winged helix' DNA-binding domain"/>
    <property type="match status" value="1"/>
</dbReference>
<dbReference type="InterPro" id="IPR036388">
    <property type="entry name" value="WH-like_DNA-bd_sf"/>
</dbReference>
<evidence type="ECO:0000259" key="5">
    <source>
        <dbReference type="PROSITE" id="PS50931"/>
    </source>
</evidence>